<evidence type="ECO:0000313" key="5">
    <source>
        <dbReference type="Proteomes" id="UP001162972"/>
    </source>
</evidence>
<reference evidence="4 5" key="1">
    <citation type="journal article" date="2023" name="Int. J. Mol. Sci.">
        <title>De Novo Assembly and Annotation of 11 Diverse Shrub Willow (Salix) Genomes Reveals Novel Gene Organization in Sex-Linked Regions.</title>
        <authorList>
            <person name="Hyden B."/>
            <person name="Feng K."/>
            <person name="Yates T.B."/>
            <person name="Jawdy S."/>
            <person name="Cereghino C."/>
            <person name="Smart L.B."/>
            <person name="Muchero W."/>
        </authorList>
    </citation>
    <scope>NUCLEOTIDE SEQUENCE [LARGE SCALE GENOMIC DNA]</scope>
    <source>
        <tissue evidence="4">Shoot tip</tissue>
    </source>
</reference>
<dbReference type="Proteomes" id="UP001162972">
    <property type="component" value="Chromosome 2"/>
</dbReference>
<dbReference type="PANTHER" id="PTHR18934:SF213">
    <property type="entry name" value="3'-5' RNA HELICASE YTHDC2"/>
    <property type="match status" value="1"/>
</dbReference>
<evidence type="ECO:0000256" key="1">
    <source>
        <dbReference type="ARBA" id="ARBA00012552"/>
    </source>
</evidence>
<dbReference type="GO" id="GO:0003724">
    <property type="term" value="F:RNA helicase activity"/>
    <property type="evidence" value="ECO:0007669"/>
    <property type="project" value="UniProtKB-EC"/>
</dbReference>
<sequence length="204" mass="22528">MVPSVEQKKVFKCPPQDAQDAVSLEYVIIFIRNLEQLLCKISESLKSRECQLRNSVYCLTIGNAVAVLQDTGALSVDETSTELGEKIGCLPVHPLTTKMFLFSMLMNYLDPALTLACASDYISRDPFTLPMLSTEKKRATAAKFELASLYGGHSDQLAVIAAFECWKNAKNRGSRSMVLFTILHLSEHHEFAASHAQAAPGRTN</sequence>
<dbReference type="Gene3D" id="1.20.120.1080">
    <property type="match status" value="1"/>
</dbReference>
<evidence type="ECO:0000313" key="4">
    <source>
        <dbReference type="EMBL" id="KAJ6405587.1"/>
    </source>
</evidence>
<comment type="catalytic activity">
    <reaction evidence="2">
        <text>ATP + H2O = ADP + phosphate + H(+)</text>
        <dbReference type="Rhea" id="RHEA:13065"/>
        <dbReference type="ChEBI" id="CHEBI:15377"/>
        <dbReference type="ChEBI" id="CHEBI:15378"/>
        <dbReference type="ChEBI" id="CHEBI:30616"/>
        <dbReference type="ChEBI" id="CHEBI:43474"/>
        <dbReference type="ChEBI" id="CHEBI:456216"/>
        <dbReference type="EC" id="3.6.4.13"/>
    </reaction>
</comment>
<name>A0AAD6JI72_9ROSI</name>
<dbReference type="PANTHER" id="PTHR18934">
    <property type="entry name" value="ATP-DEPENDENT RNA HELICASE"/>
    <property type="match status" value="1"/>
</dbReference>
<keyword evidence="5" id="KW-1185">Reference proteome</keyword>
<organism evidence="4 5">
    <name type="scientific">Salix udensis</name>
    <dbReference type="NCBI Taxonomy" id="889485"/>
    <lineage>
        <taxon>Eukaryota</taxon>
        <taxon>Viridiplantae</taxon>
        <taxon>Streptophyta</taxon>
        <taxon>Embryophyta</taxon>
        <taxon>Tracheophyta</taxon>
        <taxon>Spermatophyta</taxon>
        <taxon>Magnoliopsida</taxon>
        <taxon>eudicotyledons</taxon>
        <taxon>Gunneridae</taxon>
        <taxon>Pentapetalae</taxon>
        <taxon>rosids</taxon>
        <taxon>fabids</taxon>
        <taxon>Malpighiales</taxon>
        <taxon>Salicaceae</taxon>
        <taxon>Saliceae</taxon>
        <taxon>Salix</taxon>
    </lineage>
</organism>
<dbReference type="EC" id="3.6.4.13" evidence="1"/>
<accession>A0AAD6JI72</accession>
<feature type="domain" description="Helicase-associated" evidence="3">
    <location>
        <begin position="63"/>
        <end position="160"/>
    </location>
</feature>
<dbReference type="EMBL" id="JAPFFJ010000017">
    <property type="protein sequence ID" value="KAJ6405587.1"/>
    <property type="molecule type" value="Genomic_DNA"/>
</dbReference>
<dbReference type="SMART" id="SM00847">
    <property type="entry name" value="HA2"/>
    <property type="match status" value="1"/>
</dbReference>
<evidence type="ECO:0000256" key="2">
    <source>
        <dbReference type="ARBA" id="ARBA00047984"/>
    </source>
</evidence>
<dbReference type="AlphaFoldDB" id="A0AAD6JI72"/>
<protein>
    <recommendedName>
        <fullName evidence="1">RNA helicase</fullName>
        <ecNumber evidence="1">3.6.4.13</ecNumber>
    </recommendedName>
</protein>
<comment type="caution">
    <text evidence="4">The sequence shown here is derived from an EMBL/GenBank/DDBJ whole genome shotgun (WGS) entry which is preliminary data.</text>
</comment>
<dbReference type="GO" id="GO:0003723">
    <property type="term" value="F:RNA binding"/>
    <property type="evidence" value="ECO:0007669"/>
    <property type="project" value="TreeGrafter"/>
</dbReference>
<dbReference type="InterPro" id="IPR007502">
    <property type="entry name" value="Helicase-assoc_dom"/>
</dbReference>
<gene>
    <name evidence="4" type="ORF">OIU84_013535</name>
</gene>
<evidence type="ECO:0000259" key="3">
    <source>
        <dbReference type="SMART" id="SM00847"/>
    </source>
</evidence>
<proteinExistence type="predicted"/>